<name>A0ABM7RPN7_9BACT</name>
<evidence type="ECO:0000313" key="3">
    <source>
        <dbReference type="Proteomes" id="UP001374893"/>
    </source>
</evidence>
<protein>
    <submittedName>
        <fullName evidence="2">Uncharacterized protein</fullName>
    </submittedName>
</protein>
<dbReference type="PROSITE" id="PS51257">
    <property type="entry name" value="PROKAR_LIPOPROTEIN"/>
    <property type="match status" value="1"/>
</dbReference>
<dbReference type="EMBL" id="AP024702">
    <property type="protein sequence ID" value="BCX49283.1"/>
    <property type="molecule type" value="Genomic_DNA"/>
</dbReference>
<feature type="signal peptide" evidence="1">
    <location>
        <begin position="1"/>
        <end position="24"/>
    </location>
</feature>
<keyword evidence="3" id="KW-1185">Reference proteome</keyword>
<evidence type="ECO:0000313" key="2">
    <source>
        <dbReference type="EMBL" id="BCX49283.1"/>
    </source>
</evidence>
<reference evidence="2 3" key="1">
    <citation type="submission" date="2021-06" db="EMBL/GenBank/DDBJ databases">
        <title>Complete genome of Haloferula helveola possessing various polysaccharide degrading enzymes.</title>
        <authorList>
            <person name="Takami H."/>
            <person name="Huang C."/>
            <person name="Hamasaki K."/>
        </authorList>
    </citation>
    <scope>NUCLEOTIDE SEQUENCE [LARGE SCALE GENOMIC DNA]</scope>
    <source>
        <strain evidence="2 3">CN-1</strain>
    </source>
</reference>
<feature type="chain" id="PRO_5047433468" evidence="1">
    <location>
        <begin position="25"/>
        <end position="255"/>
    </location>
</feature>
<keyword evidence="1" id="KW-0732">Signal</keyword>
<evidence type="ECO:0000256" key="1">
    <source>
        <dbReference type="SAM" id="SignalP"/>
    </source>
</evidence>
<gene>
    <name evidence="2" type="ORF">HAHE_31910</name>
</gene>
<dbReference type="RefSeq" id="WP_338685799.1">
    <property type="nucleotide sequence ID" value="NZ_AP024702.1"/>
</dbReference>
<sequence>MRARTLLLPALVSIACLSFIPAEADPLDLLAQKRRFESADGKKSFVGILTGYNPETKIVSVKIDRRTQKFKIDVLSEADQKFVIENGERLAMADSIDVELDDYTDKYTKKTEKRIKDRIYPSGYEIKISNRAKRDYDNVTLEYTVYYGVQGYLEPERETKEASGTIDVKTLTQLGRVTFRTDPVSIVSGELEPVIENESVRNPDGTSFIQPVVKEPGGRRKDQLIGCSVRILIDGKLVKTVTEGNISLEQRKLDP</sequence>
<organism evidence="2 3">
    <name type="scientific">Haloferula helveola</name>
    <dbReference type="NCBI Taxonomy" id="490095"/>
    <lineage>
        <taxon>Bacteria</taxon>
        <taxon>Pseudomonadati</taxon>
        <taxon>Verrucomicrobiota</taxon>
        <taxon>Verrucomicrobiia</taxon>
        <taxon>Verrucomicrobiales</taxon>
        <taxon>Verrucomicrobiaceae</taxon>
        <taxon>Haloferula</taxon>
    </lineage>
</organism>
<proteinExistence type="predicted"/>
<accession>A0ABM7RPN7</accession>
<dbReference type="Proteomes" id="UP001374893">
    <property type="component" value="Chromosome"/>
</dbReference>